<protein>
    <submittedName>
        <fullName evidence="2">Uncharacterized protein</fullName>
    </submittedName>
</protein>
<proteinExistence type="predicted"/>
<dbReference type="Proteomes" id="UP001628179">
    <property type="component" value="Unassembled WGS sequence"/>
</dbReference>
<evidence type="ECO:0000313" key="2">
    <source>
        <dbReference type="EMBL" id="GAB1319963.1"/>
    </source>
</evidence>
<sequence length="77" mass="8448">MDKVKDTMRKGFEKATRINEEPVQEQRKDTLQTTWPTQEHHTSMTGGIDSHLGKASHTSDTTGPTGKASLGQPSSKP</sequence>
<comment type="caution">
    <text evidence="2">The sequence shown here is derived from an EMBL/GenBank/DDBJ whole genome shotgun (WGS) entry which is preliminary data.</text>
</comment>
<dbReference type="EMBL" id="BAAFSV010000006">
    <property type="protein sequence ID" value="GAB1319963.1"/>
    <property type="molecule type" value="Genomic_DNA"/>
</dbReference>
<keyword evidence="3" id="KW-1185">Reference proteome</keyword>
<feature type="region of interest" description="Disordered" evidence="1">
    <location>
        <begin position="1"/>
        <end position="77"/>
    </location>
</feature>
<evidence type="ECO:0000256" key="1">
    <source>
        <dbReference type="SAM" id="MobiDB-lite"/>
    </source>
</evidence>
<accession>A0ABQ0GQD6</accession>
<feature type="compositionally biased region" description="Basic and acidic residues" evidence="1">
    <location>
        <begin position="1"/>
        <end position="30"/>
    </location>
</feature>
<organism evidence="2 3">
    <name type="scientific">Madurella fahalii</name>
    <dbReference type="NCBI Taxonomy" id="1157608"/>
    <lineage>
        <taxon>Eukaryota</taxon>
        <taxon>Fungi</taxon>
        <taxon>Dikarya</taxon>
        <taxon>Ascomycota</taxon>
        <taxon>Pezizomycotina</taxon>
        <taxon>Sordariomycetes</taxon>
        <taxon>Sordariomycetidae</taxon>
        <taxon>Sordariales</taxon>
        <taxon>Sordariales incertae sedis</taxon>
        <taxon>Madurella</taxon>
    </lineage>
</organism>
<dbReference type="RefSeq" id="XP_070921693.1">
    <property type="nucleotide sequence ID" value="XM_071065592.1"/>
</dbReference>
<evidence type="ECO:0000313" key="3">
    <source>
        <dbReference type="Proteomes" id="UP001628179"/>
    </source>
</evidence>
<name>A0ABQ0GQD6_9PEZI</name>
<reference evidence="2 3" key="1">
    <citation type="submission" date="2024-09" db="EMBL/GenBank/DDBJ databases">
        <title>Itraconazole resistance in Madurella fahalii resulting from another homologue of gene encoding cytochrome P450 14-alpha sterol demethylase (CYP51).</title>
        <authorList>
            <person name="Yoshioka I."/>
            <person name="Fahal A.H."/>
            <person name="Kaneko S."/>
            <person name="Yaguchi T."/>
        </authorList>
    </citation>
    <scope>NUCLEOTIDE SEQUENCE [LARGE SCALE GENOMIC DNA]</scope>
    <source>
        <strain evidence="2 3">IFM 68171</strain>
    </source>
</reference>
<dbReference type="GeneID" id="98180915"/>
<gene>
    <name evidence="2" type="ORF">MFIFM68171_10173</name>
</gene>